<feature type="non-terminal residue" evidence="1">
    <location>
        <position position="1"/>
    </location>
</feature>
<organism evidence="1">
    <name type="scientific">Lygus hesperus</name>
    <name type="common">Western plant bug</name>
    <dbReference type="NCBI Taxonomy" id="30085"/>
    <lineage>
        <taxon>Eukaryota</taxon>
        <taxon>Metazoa</taxon>
        <taxon>Ecdysozoa</taxon>
        <taxon>Arthropoda</taxon>
        <taxon>Hexapoda</taxon>
        <taxon>Insecta</taxon>
        <taxon>Pterygota</taxon>
        <taxon>Neoptera</taxon>
        <taxon>Paraneoptera</taxon>
        <taxon>Hemiptera</taxon>
        <taxon>Heteroptera</taxon>
        <taxon>Panheteroptera</taxon>
        <taxon>Cimicomorpha</taxon>
        <taxon>Miridae</taxon>
        <taxon>Mirini</taxon>
        <taxon>Lygus</taxon>
    </lineage>
</organism>
<reference evidence="1" key="2">
    <citation type="submission" date="2014-07" db="EMBL/GenBank/DDBJ databases">
        <authorList>
            <person name="Hull J."/>
        </authorList>
    </citation>
    <scope>NUCLEOTIDE SEQUENCE</scope>
</reference>
<gene>
    <name evidence="1" type="primary">leuB_0</name>
    <name evidence="1" type="ORF">CM83_9658</name>
</gene>
<dbReference type="EMBL" id="GBHO01037066">
    <property type="protein sequence ID" value="JAG06538.1"/>
    <property type="molecule type" value="Transcribed_RNA"/>
</dbReference>
<feature type="non-terminal residue" evidence="1">
    <location>
        <position position="119"/>
    </location>
</feature>
<proteinExistence type="predicted"/>
<reference evidence="1" key="1">
    <citation type="journal article" date="2014" name="PLoS ONE">
        <title>Transcriptome-Based Identification of ABC Transporters in the Western Tarnished Plant Bug Lygus hesperus.</title>
        <authorList>
            <person name="Hull J.J."/>
            <person name="Chaney K."/>
            <person name="Geib S.M."/>
            <person name="Fabrick J.A."/>
            <person name="Brent C.S."/>
            <person name="Walsh D."/>
            <person name="Lavine L.C."/>
        </authorList>
    </citation>
    <scope>NUCLEOTIDE SEQUENCE</scope>
</reference>
<accession>A0A0A9WJ66</accession>
<dbReference type="AlphaFoldDB" id="A0A0A9WJ66"/>
<name>A0A0A9WJ66_LYGHE</name>
<evidence type="ECO:0000313" key="1">
    <source>
        <dbReference type="EMBL" id="JAG06538.1"/>
    </source>
</evidence>
<protein>
    <submittedName>
        <fullName evidence="1">3-isopropylmalate dehydrogenase</fullName>
    </submittedName>
</protein>
<sequence>QEELIRLHPNNNATFQQVETTAIGLERAQTQRTKLQALDGSNKDSSFIREVKGKCREKERLKNRPEQRKNRFEPRKLYPENDCLNCGLLKHKEGINCPAEGQECGACSRTGHFARVCVS</sequence>